<name>A0A1E3VX25_9HYPH</name>
<reference evidence="6 7" key="1">
    <citation type="journal article" date="2016" name="Environ. Microbiol.">
        <title>New Methyloceanibacter diversity from North Sea sediments includes methanotroph containing solely the soluble methane monooxygenase.</title>
        <authorList>
            <person name="Vekeman B."/>
            <person name="Kerckhof F.M."/>
            <person name="Cremers G."/>
            <person name="de Vos P."/>
            <person name="Vandamme P."/>
            <person name="Boon N."/>
            <person name="Op den Camp H.J."/>
            <person name="Heylen K."/>
        </authorList>
    </citation>
    <scope>NUCLEOTIDE SEQUENCE [LARGE SCALE GENOMIC DNA]</scope>
    <source>
        <strain evidence="6 7">R-67174</strain>
    </source>
</reference>
<keyword evidence="7" id="KW-1185">Reference proteome</keyword>
<gene>
    <name evidence="6" type="ORF">AUC68_11425</name>
</gene>
<dbReference type="STRING" id="1774968.AUC68_11425"/>
<dbReference type="AlphaFoldDB" id="A0A1E3VX25"/>
<dbReference type="NCBIfam" id="NF010228">
    <property type="entry name" value="PRK13682.1-3"/>
    <property type="match status" value="1"/>
</dbReference>
<keyword evidence="1 5" id="KW-1003">Cell membrane</keyword>
<dbReference type="Pfam" id="PF07043">
    <property type="entry name" value="DUF1328"/>
    <property type="match status" value="1"/>
</dbReference>
<dbReference type="GO" id="GO:0005886">
    <property type="term" value="C:plasma membrane"/>
    <property type="evidence" value="ECO:0007669"/>
    <property type="project" value="UniProtKB-UniRule"/>
</dbReference>
<keyword evidence="2 5" id="KW-0812">Transmembrane</keyword>
<comment type="similarity">
    <text evidence="5">Belongs to the UPF0391 family.</text>
</comment>
<feature type="transmembrane region" description="Helical" evidence="5">
    <location>
        <begin position="21"/>
        <end position="46"/>
    </location>
</feature>
<evidence type="ECO:0000256" key="5">
    <source>
        <dbReference type="HAMAP-Rule" id="MF_01361"/>
    </source>
</evidence>
<proteinExistence type="inferred from homology"/>
<accession>A0A1E3VX25</accession>
<organism evidence="6 7">
    <name type="scientific">Methyloceanibacter methanicus</name>
    <dbReference type="NCBI Taxonomy" id="1774968"/>
    <lineage>
        <taxon>Bacteria</taxon>
        <taxon>Pseudomonadati</taxon>
        <taxon>Pseudomonadota</taxon>
        <taxon>Alphaproteobacteria</taxon>
        <taxon>Hyphomicrobiales</taxon>
        <taxon>Hyphomicrobiaceae</taxon>
        <taxon>Methyloceanibacter</taxon>
    </lineage>
</organism>
<dbReference type="NCBIfam" id="NF010229">
    <property type="entry name" value="PRK13682.1-4"/>
    <property type="match status" value="1"/>
</dbReference>
<keyword evidence="4 5" id="KW-0472">Membrane</keyword>
<protein>
    <recommendedName>
        <fullName evidence="5">UPF0391 membrane protein AUC68_11425</fullName>
    </recommendedName>
</protein>
<evidence type="ECO:0000313" key="6">
    <source>
        <dbReference type="EMBL" id="ODR98095.1"/>
    </source>
</evidence>
<evidence type="ECO:0000313" key="7">
    <source>
        <dbReference type="Proteomes" id="UP000094501"/>
    </source>
</evidence>
<evidence type="ECO:0000256" key="3">
    <source>
        <dbReference type="ARBA" id="ARBA00022989"/>
    </source>
</evidence>
<keyword evidence="3 5" id="KW-1133">Transmembrane helix</keyword>
<dbReference type="EMBL" id="LPWG01000014">
    <property type="protein sequence ID" value="ODR98095.1"/>
    <property type="molecule type" value="Genomic_DNA"/>
</dbReference>
<feature type="transmembrane region" description="Helical" evidence="5">
    <location>
        <begin position="52"/>
        <end position="73"/>
    </location>
</feature>
<dbReference type="NCBIfam" id="NF010226">
    <property type="entry name" value="PRK13682.1-1"/>
    <property type="match status" value="1"/>
</dbReference>
<comment type="caution">
    <text evidence="6">The sequence shown here is derived from an EMBL/GenBank/DDBJ whole genome shotgun (WGS) entry which is preliminary data.</text>
</comment>
<evidence type="ECO:0000256" key="2">
    <source>
        <dbReference type="ARBA" id="ARBA00022692"/>
    </source>
</evidence>
<evidence type="ECO:0000256" key="4">
    <source>
        <dbReference type="ARBA" id="ARBA00023136"/>
    </source>
</evidence>
<dbReference type="InterPro" id="IPR009760">
    <property type="entry name" value="DUF1328"/>
</dbReference>
<sequence length="78" mass="8458">MEQEAELRCWSNRLQPKRKEIVMLGWALTFFVIALIAGLLGFGGIAGTAAGIAKILFFTFLVLLVASLIMHVVRGAAP</sequence>
<dbReference type="Proteomes" id="UP000094501">
    <property type="component" value="Unassembled WGS sequence"/>
</dbReference>
<evidence type="ECO:0000256" key="1">
    <source>
        <dbReference type="ARBA" id="ARBA00022475"/>
    </source>
</evidence>
<comment type="caution">
    <text evidence="5">Lacks conserved residue(s) required for the propagation of feature annotation.</text>
</comment>
<dbReference type="HAMAP" id="MF_01361">
    <property type="entry name" value="UPF0391"/>
    <property type="match status" value="1"/>
</dbReference>